<feature type="transmembrane region" description="Helical" evidence="1">
    <location>
        <begin position="52"/>
        <end position="69"/>
    </location>
</feature>
<dbReference type="AlphaFoldDB" id="A0A2T7F162"/>
<dbReference type="Gramene" id="PUZ73821">
    <property type="protein sequence ID" value="PUZ73821"/>
    <property type="gene ID" value="GQ55_1G018100"/>
</dbReference>
<evidence type="ECO:0000256" key="1">
    <source>
        <dbReference type="SAM" id="Phobius"/>
    </source>
</evidence>
<protein>
    <recommendedName>
        <fullName evidence="4">Reverse transcriptase zinc-binding domain-containing protein</fullName>
    </recommendedName>
</protein>
<evidence type="ECO:0000313" key="2">
    <source>
        <dbReference type="EMBL" id="PUZ73821.1"/>
    </source>
</evidence>
<dbReference type="EMBL" id="CM009749">
    <property type="protein sequence ID" value="PUZ73821.1"/>
    <property type="molecule type" value="Genomic_DNA"/>
</dbReference>
<name>A0A2T7F162_9POAL</name>
<gene>
    <name evidence="2" type="ORF">GQ55_1G018100</name>
</gene>
<proteinExistence type="predicted"/>
<keyword evidence="1" id="KW-1133">Transmembrane helix</keyword>
<sequence>MGFRWKKETSQHLFFNCGVAVNTRENISQAVGRNIGRDFESIGTCWLSNKRFLVIYMLCAAALWFFSLWKLRNNLCFNNVSWQCLEALLMRIVMMVQNWTILCPDNMKQDLAEASYIEAKTA</sequence>
<accession>A0A2T7F162</accession>
<keyword evidence="3" id="KW-1185">Reference proteome</keyword>
<dbReference type="STRING" id="1504633.A0A2T7F162"/>
<reference evidence="2 3" key="1">
    <citation type="submission" date="2018-04" db="EMBL/GenBank/DDBJ databases">
        <title>WGS assembly of Panicum hallii var. hallii HAL2.</title>
        <authorList>
            <person name="Lovell J."/>
            <person name="Jenkins J."/>
            <person name="Lowry D."/>
            <person name="Mamidi S."/>
            <person name="Sreedasyam A."/>
            <person name="Weng X."/>
            <person name="Barry K."/>
            <person name="Bonette J."/>
            <person name="Campitelli B."/>
            <person name="Daum C."/>
            <person name="Gordon S."/>
            <person name="Gould B."/>
            <person name="Lipzen A."/>
            <person name="MacQueen A."/>
            <person name="Palacio-Mejia J."/>
            <person name="Plott C."/>
            <person name="Shakirov E."/>
            <person name="Shu S."/>
            <person name="Yoshinaga Y."/>
            <person name="Zane M."/>
            <person name="Rokhsar D."/>
            <person name="Grimwood J."/>
            <person name="Schmutz J."/>
            <person name="Juenger T."/>
        </authorList>
    </citation>
    <scope>NUCLEOTIDE SEQUENCE [LARGE SCALE GENOMIC DNA]</scope>
    <source>
        <strain evidence="3">cv. HAL2</strain>
    </source>
</reference>
<dbReference type="OrthoDB" id="682975at2759"/>
<evidence type="ECO:0008006" key="4">
    <source>
        <dbReference type="Google" id="ProtNLM"/>
    </source>
</evidence>
<dbReference type="Proteomes" id="UP000244336">
    <property type="component" value="Chromosome 1"/>
</dbReference>
<organism evidence="2 3">
    <name type="scientific">Panicum hallii var. hallii</name>
    <dbReference type="NCBI Taxonomy" id="1504633"/>
    <lineage>
        <taxon>Eukaryota</taxon>
        <taxon>Viridiplantae</taxon>
        <taxon>Streptophyta</taxon>
        <taxon>Embryophyta</taxon>
        <taxon>Tracheophyta</taxon>
        <taxon>Spermatophyta</taxon>
        <taxon>Magnoliopsida</taxon>
        <taxon>Liliopsida</taxon>
        <taxon>Poales</taxon>
        <taxon>Poaceae</taxon>
        <taxon>PACMAD clade</taxon>
        <taxon>Panicoideae</taxon>
        <taxon>Panicodae</taxon>
        <taxon>Paniceae</taxon>
        <taxon>Panicinae</taxon>
        <taxon>Panicum</taxon>
        <taxon>Panicum sect. Panicum</taxon>
    </lineage>
</organism>
<evidence type="ECO:0000313" key="3">
    <source>
        <dbReference type="Proteomes" id="UP000244336"/>
    </source>
</evidence>
<keyword evidence="1" id="KW-0812">Transmembrane</keyword>
<keyword evidence="1" id="KW-0472">Membrane</keyword>